<sequence>MFILLTCEDLKLNQSQEFLNICRQLL</sequence>
<evidence type="ECO:0000313" key="1">
    <source>
        <dbReference type="EMBL" id="JAE29869.1"/>
    </source>
</evidence>
<reference evidence="1" key="2">
    <citation type="journal article" date="2015" name="Data Brief">
        <title>Shoot transcriptome of the giant reed, Arundo donax.</title>
        <authorList>
            <person name="Barrero R.A."/>
            <person name="Guerrero F.D."/>
            <person name="Moolhuijzen P."/>
            <person name="Goolsby J.A."/>
            <person name="Tidwell J."/>
            <person name="Bellgard S.E."/>
            <person name="Bellgard M.I."/>
        </authorList>
    </citation>
    <scope>NUCLEOTIDE SEQUENCE</scope>
    <source>
        <tissue evidence="1">Shoot tissue taken approximately 20 cm above the soil surface</tissue>
    </source>
</reference>
<protein>
    <submittedName>
        <fullName evidence="1">Uncharacterized protein</fullName>
    </submittedName>
</protein>
<dbReference type="AlphaFoldDB" id="A0A0A9H245"/>
<dbReference type="EMBL" id="GBRH01168027">
    <property type="protein sequence ID" value="JAE29869.1"/>
    <property type="molecule type" value="Transcribed_RNA"/>
</dbReference>
<accession>A0A0A9H245</accession>
<proteinExistence type="predicted"/>
<reference evidence="1" key="1">
    <citation type="submission" date="2014-09" db="EMBL/GenBank/DDBJ databases">
        <authorList>
            <person name="Magalhaes I.L.F."/>
            <person name="Oliveira U."/>
            <person name="Santos F.R."/>
            <person name="Vidigal T.H.D.A."/>
            <person name="Brescovit A.D."/>
            <person name="Santos A.J."/>
        </authorList>
    </citation>
    <scope>NUCLEOTIDE SEQUENCE</scope>
    <source>
        <tissue evidence="1">Shoot tissue taken approximately 20 cm above the soil surface</tissue>
    </source>
</reference>
<organism evidence="1">
    <name type="scientific">Arundo donax</name>
    <name type="common">Giant reed</name>
    <name type="synonym">Donax arundinaceus</name>
    <dbReference type="NCBI Taxonomy" id="35708"/>
    <lineage>
        <taxon>Eukaryota</taxon>
        <taxon>Viridiplantae</taxon>
        <taxon>Streptophyta</taxon>
        <taxon>Embryophyta</taxon>
        <taxon>Tracheophyta</taxon>
        <taxon>Spermatophyta</taxon>
        <taxon>Magnoliopsida</taxon>
        <taxon>Liliopsida</taxon>
        <taxon>Poales</taxon>
        <taxon>Poaceae</taxon>
        <taxon>PACMAD clade</taxon>
        <taxon>Arundinoideae</taxon>
        <taxon>Arundineae</taxon>
        <taxon>Arundo</taxon>
    </lineage>
</organism>
<name>A0A0A9H245_ARUDO</name>